<dbReference type="AlphaFoldDB" id="A0A9J6AD15"/>
<organism evidence="7 8">
    <name type="scientific">Solanum commersonii</name>
    <name type="common">Commerson's wild potato</name>
    <name type="synonym">Commerson's nightshade</name>
    <dbReference type="NCBI Taxonomy" id="4109"/>
    <lineage>
        <taxon>Eukaryota</taxon>
        <taxon>Viridiplantae</taxon>
        <taxon>Streptophyta</taxon>
        <taxon>Embryophyta</taxon>
        <taxon>Tracheophyta</taxon>
        <taxon>Spermatophyta</taxon>
        <taxon>Magnoliopsida</taxon>
        <taxon>eudicotyledons</taxon>
        <taxon>Gunneridae</taxon>
        <taxon>Pentapetalae</taxon>
        <taxon>asterids</taxon>
        <taxon>lamiids</taxon>
        <taxon>Solanales</taxon>
        <taxon>Solanaceae</taxon>
        <taxon>Solanoideae</taxon>
        <taxon>Solaneae</taxon>
        <taxon>Solanum</taxon>
    </lineage>
</organism>
<sequence>MMSLSLSLSYPTHHFASYNERLCASRSPQSHHARISQHKLQQSSSFLGNNPLRVPIDLSGEKMKRRGGVVCSAAALAPRNLQWVCTISSVRQTPCFRWQGISNLRPPTWKSQAQTTGPPRRVLHSVLFRQLSGTLSSLREFCGFLPIQLQYVSLKNSALPLDPRVLMLAKGTAIHKSFLVPLFALQAPTAVVSWIQGEYGIWSAFLALLVRLFFSFPGELELPFIALLMVIVAPYHVANLRGTKEGVILSLAIAAYLGFQHFTRAGSLQKAFDQGSIIATLAIICIIAVPCLLLI</sequence>
<feature type="transmembrane region" description="Helical" evidence="6">
    <location>
        <begin position="222"/>
        <end position="240"/>
    </location>
</feature>
<evidence type="ECO:0000313" key="7">
    <source>
        <dbReference type="EMBL" id="KAG5622211.1"/>
    </source>
</evidence>
<evidence type="ECO:0000256" key="1">
    <source>
        <dbReference type="ARBA" id="ARBA00004141"/>
    </source>
</evidence>
<evidence type="ECO:0000256" key="5">
    <source>
        <dbReference type="ARBA" id="ARBA00023136"/>
    </source>
</evidence>
<dbReference type="GO" id="GO:0016020">
    <property type="term" value="C:membrane"/>
    <property type="evidence" value="ECO:0007669"/>
    <property type="project" value="UniProtKB-SubCell"/>
</dbReference>
<dbReference type="OrthoDB" id="1928310at2759"/>
<evidence type="ECO:0000256" key="2">
    <source>
        <dbReference type="ARBA" id="ARBA00005852"/>
    </source>
</evidence>
<keyword evidence="4 6" id="KW-1133">Transmembrane helix</keyword>
<dbReference type="Pfam" id="PF05562">
    <property type="entry name" value="WCOR413"/>
    <property type="match status" value="1"/>
</dbReference>
<evidence type="ECO:0000256" key="3">
    <source>
        <dbReference type="ARBA" id="ARBA00022692"/>
    </source>
</evidence>
<keyword evidence="5 6" id="KW-0472">Membrane</keyword>
<comment type="subcellular location">
    <subcellularLocation>
        <location evidence="1">Membrane</location>
        <topology evidence="1">Multi-pass membrane protein</topology>
    </subcellularLocation>
</comment>
<dbReference type="EMBL" id="JACXVP010000002">
    <property type="protein sequence ID" value="KAG5622211.1"/>
    <property type="molecule type" value="Genomic_DNA"/>
</dbReference>
<feature type="transmembrane region" description="Helical" evidence="6">
    <location>
        <begin position="275"/>
        <end position="294"/>
    </location>
</feature>
<comment type="caution">
    <text evidence="7">The sequence shown here is derived from an EMBL/GenBank/DDBJ whole genome shotgun (WGS) entry which is preliminary data.</text>
</comment>
<evidence type="ECO:0000313" key="8">
    <source>
        <dbReference type="Proteomes" id="UP000824120"/>
    </source>
</evidence>
<feature type="transmembrane region" description="Helical" evidence="6">
    <location>
        <begin position="247"/>
        <end position="263"/>
    </location>
</feature>
<evidence type="ECO:0000256" key="6">
    <source>
        <dbReference type="SAM" id="Phobius"/>
    </source>
</evidence>
<reference evidence="7 8" key="1">
    <citation type="submission" date="2020-09" db="EMBL/GenBank/DDBJ databases">
        <title>De no assembly of potato wild relative species, Solanum commersonii.</title>
        <authorList>
            <person name="Cho K."/>
        </authorList>
    </citation>
    <scope>NUCLEOTIDE SEQUENCE [LARGE SCALE GENOMIC DNA]</scope>
    <source>
        <strain evidence="7">LZ3.2</strain>
        <tissue evidence="7">Leaf</tissue>
    </source>
</reference>
<keyword evidence="8" id="KW-1185">Reference proteome</keyword>
<keyword evidence="3 6" id="KW-0812">Transmembrane</keyword>
<evidence type="ECO:0000256" key="4">
    <source>
        <dbReference type="ARBA" id="ARBA00022989"/>
    </source>
</evidence>
<dbReference type="PANTHER" id="PTHR33596">
    <property type="entry name" value="COLD-REGULATED 413 PLASMA MEMBRANE PROTEIN 2"/>
    <property type="match status" value="1"/>
</dbReference>
<proteinExistence type="inferred from homology"/>
<gene>
    <name evidence="7" type="ORF">H5410_007429</name>
</gene>
<comment type="similarity">
    <text evidence="2">Belongs to the Cold-regulated 413 protein family.</text>
</comment>
<accession>A0A9J6AD15</accession>
<dbReference type="Proteomes" id="UP000824120">
    <property type="component" value="Chromosome 2"/>
</dbReference>
<protein>
    <submittedName>
        <fullName evidence="7">Uncharacterized protein</fullName>
    </submittedName>
</protein>
<dbReference type="InterPro" id="IPR008892">
    <property type="entry name" value="COR413"/>
</dbReference>
<name>A0A9J6AD15_SOLCO</name>
<dbReference type="PANTHER" id="PTHR33596:SF17">
    <property type="entry name" value="COLD-REGULATED 413 INNER MEMBRANE PROTEIN 1, CHLOROPLASTIC-RELATED"/>
    <property type="match status" value="1"/>
</dbReference>